<keyword evidence="3" id="KW-1185">Reference proteome</keyword>
<feature type="region of interest" description="Disordered" evidence="1">
    <location>
        <begin position="90"/>
        <end position="119"/>
    </location>
</feature>
<organism evidence="2 3">
    <name type="scientific">Oceanipulchritudo coccoides</name>
    <dbReference type="NCBI Taxonomy" id="2706888"/>
    <lineage>
        <taxon>Bacteria</taxon>
        <taxon>Pseudomonadati</taxon>
        <taxon>Verrucomicrobiota</taxon>
        <taxon>Opitutia</taxon>
        <taxon>Puniceicoccales</taxon>
        <taxon>Oceanipulchritudinaceae</taxon>
        <taxon>Oceanipulchritudo</taxon>
    </lineage>
</organism>
<proteinExistence type="predicted"/>
<evidence type="ECO:0000256" key="1">
    <source>
        <dbReference type="SAM" id="MobiDB-lite"/>
    </source>
</evidence>
<dbReference type="Proteomes" id="UP000478417">
    <property type="component" value="Unassembled WGS sequence"/>
</dbReference>
<reference evidence="2 3" key="1">
    <citation type="submission" date="2020-02" db="EMBL/GenBank/DDBJ databases">
        <title>Albibacoteraceae fam. nov., the first described family within the subdivision 4 Verrucomicrobia.</title>
        <authorList>
            <person name="Xi F."/>
        </authorList>
    </citation>
    <scope>NUCLEOTIDE SEQUENCE [LARGE SCALE GENOMIC DNA]</scope>
    <source>
        <strain evidence="2 3">CK1056</strain>
    </source>
</reference>
<evidence type="ECO:0000313" key="2">
    <source>
        <dbReference type="EMBL" id="NDV61126.1"/>
    </source>
</evidence>
<dbReference type="Pfam" id="PF11325">
    <property type="entry name" value="DUF3127"/>
    <property type="match status" value="1"/>
</dbReference>
<accession>A0A6B2LYK6</accession>
<evidence type="ECO:0000313" key="3">
    <source>
        <dbReference type="Proteomes" id="UP000478417"/>
    </source>
</evidence>
<sequence>MAYEMTGKIKKIFDQQDFPSGFYKREFVVTTDEKFPQEVKLSCLKDKVAALDNFKEGDTVQVSFNVNGREWNEKYFVDLTAWKIEAAGAAAPQGPPVNEQVVPAEDPGDYTVDDEDIPF</sequence>
<name>A0A6B2LYK6_9BACT</name>
<dbReference type="EMBL" id="JAAGNX010000001">
    <property type="protein sequence ID" value="NDV61126.1"/>
    <property type="molecule type" value="Genomic_DNA"/>
</dbReference>
<dbReference type="AlphaFoldDB" id="A0A6B2LYK6"/>
<protein>
    <submittedName>
        <fullName evidence="2">DUF3127 domain-containing protein</fullName>
    </submittedName>
</protein>
<gene>
    <name evidence="2" type="ORF">G0Q06_01540</name>
</gene>
<comment type="caution">
    <text evidence="2">The sequence shown here is derived from an EMBL/GenBank/DDBJ whole genome shotgun (WGS) entry which is preliminary data.</text>
</comment>
<feature type="compositionally biased region" description="Acidic residues" evidence="1">
    <location>
        <begin position="106"/>
        <end position="119"/>
    </location>
</feature>
<dbReference type="InterPro" id="IPR021474">
    <property type="entry name" value="DUF3127"/>
</dbReference>